<dbReference type="eggNOG" id="COG4955">
    <property type="taxonomic scope" value="Bacteria"/>
</dbReference>
<evidence type="ECO:0000259" key="1">
    <source>
        <dbReference type="Pfam" id="PF14493"/>
    </source>
</evidence>
<dbReference type="HOGENOM" id="CLU_066169_1_0_9"/>
<evidence type="ECO:0000313" key="2">
    <source>
        <dbReference type="EMBL" id="EFU74115.1"/>
    </source>
</evidence>
<dbReference type="OrthoDB" id="2168040at2"/>
<comment type="caution">
    <text evidence="2">The sequence shown here is derived from an EMBL/GenBank/DDBJ whole genome shotgun (WGS) entry which is preliminary data.</text>
</comment>
<keyword evidence="3" id="KW-1185">Reference proteome</keyword>
<dbReference type="PATRIC" id="fig|888064.11.peg.271"/>
<dbReference type="AlphaFoldDB" id="E6LF88"/>
<dbReference type="STRING" id="888064.HMPREF9088_1028"/>
<gene>
    <name evidence="2" type="ORF">HMPREF9088_1028</name>
</gene>
<dbReference type="InterPro" id="IPR029491">
    <property type="entry name" value="Helicase_HTH"/>
</dbReference>
<protein>
    <recommendedName>
        <fullName evidence="1">Helicase Helix-turn-helix domain-containing protein</fullName>
    </recommendedName>
</protein>
<dbReference type="Proteomes" id="UP000010296">
    <property type="component" value="Unassembled WGS sequence"/>
</dbReference>
<reference evidence="2 3" key="1">
    <citation type="submission" date="2010-12" db="EMBL/GenBank/DDBJ databases">
        <authorList>
            <person name="Muzny D."/>
            <person name="Qin X."/>
            <person name="Deng J."/>
            <person name="Jiang H."/>
            <person name="Liu Y."/>
            <person name="Qu J."/>
            <person name="Song X.-Z."/>
            <person name="Zhang L."/>
            <person name="Thornton R."/>
            <person name="Coyle M."/>
            <person name="Francisco L."/>
            <person name="Jackson L."/>
            <person name="Javaid M."/>
            <person name="Korchina V."/>
            <person name="Kovar C."/>
            <person name="Mata R."/>
            <person name="Mathew T."/>
            <person name="Ngo R."/>
            <person name="Nguyen L."/>
            <person name="Nguyen N."/>
            <person name="Okwuonu G."/>
            <person name="Ongeri F."/>
            <person name="Pham C."/>
            <person name="Simmons D."/>
            <person name="Wilczek-Boney K."/>
            <person name="Hale W."/>
            <person name="Jakkamsetti A."/>
            <person name="Pham P."/>
            <person name="Ruth R."/>
            <person name="San Lucas F."/>
            <person name="Warren J."/>
            <person name="Zhang J."/>
            <person name="Zhao Z."/>
            <person name="Zhou C."/>
            <person name="Zhu D."/>
            <person name="Lee S."/>
            <person name="Bess C."/>
            <person name="Blankenburg K."/>
            <person name="Forbes L."/>
            <person name="Fu Q."/>
            <person name="Gubbala S."/>
            <person name="Hirani K."/>
            <person name="Jayaseelan J.C."/>
            <person name="Lara F."/>
            <person name="Munidasa M."/>
            <person name="Palculict T."/>
            <person name="Patil S."/>
            <person name="Pu L.-L."/>
            <person name="Saada N."/>
            <person name="Tang L."/>
            <person name="Weissenberger G."/>
            <person name="Zhu Y."/>
            <person name="Hemphill L."/>
            <person name="Shang Y."/>
            <person name="Youmans B."/>
            <person name="Ayvaz T."/>
            <person name="Ross M."/>
            <person name="Santibanez J."/>
            <person name="Aqrawi P."/>
            <person name="Gross S."/>
            <person name="Joshi V."/>
            <person name="Fowler G."/>
            <person name="Nazareth L."/>
            <person name="Reid J."/>
            <person name="Worley K."/>
            <person name="Petrosino J."/>
            <person name="Highlander S."/>
            <person name="Gibbs R."/>
        </authorList>
    </citation>
    <scope>NUCLEOTIDE SEQUENCE [LARGE SCALE GENOMIC DNA]</scope>
    <source>
        <strain evidence="3">DSM 15952 / CCUG 50447 / LMG 22039 / TP 1.5</strain>
    </source>
</reference>
<feature type="domain" description="Helicase Helix-turn-helix" evidence="1">
    <location>
        <begin position="238"/>
        <end position="283"/>
    </location>
</feature>
<dbReference type="Pfam" id="PF14493">
    <property type="entry name" value="HTH_40"/>
    <property type="match status" value="1"/>
</dbReference>
<name>E6LF88_ENTI1</name>
<organism evidence="2 3">
    <name type="scientific">Enterococcus italicus (strain DSM 15952 / CCUG 50447 / LMG 22039 / TP 1.5)</name>
    <dbReference type="NCBI Taxonomy" id="888064"/>
    <lineage>
        <taxon>Bacteria</taxon>
        <taxon>Bacillati</taxon>
        <taxon>Bacillota</taxon>
        <taxon>Bacilli</taxon>
        <taxon>Lactobacillales</taxon>
        <taxon>Enterococcaceae</taxon>
        <taxon>Enterococcus</taxon>
    </lineage>
</organism>
<sequence length="333" mass="39000">MEQLILAILREKDKLKLSTLYQILIGKRTSSTICYAFFHDLLAYFGCLTQLEEESWYHTCQKLAKRGKVELEDGHISLTGQMNENRADFVLPGHINFYRFGKVDGVGWRLMQFFVQQVTTNGEHRSLENGSFYSYEVQKLLASRVGQAKEEVYVELQEAFQHFSDSEANLLARTLTGNKQIGETFYQILDDDLDTLTKRLLQANATHQFYQYFLQRPDSLIHELLKDWYRMGLNQSLLLTRELFLAGANVQEIAARRHLKESTVRDHLIEWAVNDPNFPFDSFDFSKVASQLDPLPLSVWLQNYKEVNQRERIDFLSFRLYQIKRKHEHGANQ</sequence>
<accession>E6LF88</accession>
<dbReference type="EMBL" id="AEPV01000037">
    <property type="protein sequence ID" value="EFU74115.1"/>
    <property type="molecule type" value="Genomic_DNA"/>
</dbReference>
<evidence type="ECO:0000313" key="3">
    <source>
        <dbReference type="Proteomes" id="UP000010296"/>
    </source>
</evidence>
<proteinExistence type="predicted"/>
<dbReference type="RefSeq" id="WP_007208047.1">
    <property type="nucleotide sequence ID" value="NZ_GL622241.1"/>
</dbReference>